<comment type="similarity">
    <text evidence="1">Belongs to the ATP-dependent AMP-binding enzyme family.</text>
</comment>
<keyword evidence="2" id="KW-0436">Ligase</keyword>
<gene>
    <name evidence="5" type="ORF">Rhe02_84860</name>
</gene>
<keyword evidence="6" id="KW-1185">Reference proteome</keyword>
<comment type="caution">
    <text evidence="5">The sequence shown here is derived from an EMBL/GenBank/DDBJ whole genome shotgun (WGS) entry which is preliminary data.</text>
</comment>
<evidence type="ECO:0000259" key="4">
    <source>
        <dbReference type="Pfam" id="PF13193"/>
    </source>
</evidence>
<sequence>MTFNLATILAESASAYPDRAVAVLEGRKLTYAELDAASGRVAGALLGAGLHCGDRVGVQLPNSFEFLYAYFGILKAGLVMVPINPQLKAAEIGHMMEDSGAALLIDTLDDPLLGSGSAVPMALTQAGDTAVIIYTSGTTGKPKGAELSHFQLYLNCTIAGETFGVRPEDVSLAALPFFHIYGLSGLINCAVRYGGAMVLVPRFEPQAVFDLIAEHRITVLAGVPTMYHALWMAEVGDRDLSCLRLASSGGASMPEALLTGFEKKFGVVILEGYGMSETGSTATMNQSATQRKPLSVGKPIWGVQCRIVSPLGDDLPDGSVGELWLRGHVVMKGYFGNPLATAETVVDGWLRTGDLAYRDPDGFLFLVDRIKDLIIRGGYNVYPREVEEVLYGHPAVAEAAVIGRPDDRLGEEVVAVVAPKPGCTIDVDELIAHCRERLALYKCPREVRVLASLPKSDTGKLLKRELRR</sequence>
<dbReference type="Gene3D" id="3.40.50.12780">
    <property type="entry name" value="N-terminal domain of ligase-like"/>
    <property type="match status" value="1"/>
</dbReference>
<evidence type="ECO:0000313" key="6">
    <source>
        <dbReference type="Proteomes" id="UP000612899"/>
    </source>
</evidence>
<dbReference type="InterPro" id="IPR000873">
    <property type="entry name" value="AMP-dep_synth/lig_dom"/>
</dbReference>
<dbReference type="PROSITE" id="PS00455">
    <property type="entry name" value="AMP_BINDING"/>
    <property type="match status" value="1"/>
</dbReference>
<dbReference type="SUPFAM" id="SSF56801">
    <property type="entry name" value="Acetyl-CoA synthetase-like"/>
    <property type="match status" value="1"/>
</dbReference>
<dbReference type="InterPro" id="IPR050237">
    <property type="entry name" value="ATP-dep_AMP-bd_enzyme"/>
</dbReference>
<proteinExistence type="inferred from homology"/>
<organism evidence="5 6">
    <name type="scientific">Rhizocola hellebori</name>
    <dbReference type="NCBI Taxonomy" id="1392758"/>
    <lineage>
        <taxon>Bacteria</taxon>
        <taxon>Bacillati</taxon>
        <taxon>Actinomycetota</taxon>
        <taxon>Actinomycetes</taxon>
        <taxon>Micromonosporales</taxon>
        <taxon>Micromonosporaceae</taxon>
        <taxon>Rhizocola</taxon>
    </lineage>
</organism>
<dbReference type="RefSeq" id="WP_203914135.1">
    <property type="nucleotide sequence ID" value="NZ_BONY01000094.1"/>
</dbReference>
<feature type="domain" description="AMP-binding enzyme C-terminal" evidence="4">
    <location>
        <begin position="385"/>
        <end position="460"/>
    </location>
</feature>
<dbReference type="AlphaFoldDB" id="A0A8J3VKF5"/>
<dbReference type="Gene3D" id="3.30.300.30">
    <property type="match status" value="1"/>
</dbReference>
<evidence type="ECO:0000259" key="3">
    <source>
        <dbReference type="Pfam" id="PF00501"/>
    </source>
</evidence>
<dbReference type="Pfam" id="PF00501">
    <property type="entry name" value="AMP-binding"/>
    <property type="match status" value="1"/>
</dbReference>
<dbReference type="InterPro" id="IPR025110">
    <property type="entry name" value="AMP-bd_C"/>
</dbReference>
<evidence type="ECO:0000313" key="5">
    <source>
        <dbReference type="EMBL" id="GIH10419.1"/>
    </source>
</evidence>
<dbReference type="Pfam" id="PF13193">
    <property type="entry name" value="AMP-binding_C"/>
    <property type="match status" value="1"/>
</dbReference>
<dbReference type="PANTHER" id="PTHR43767">
    <property type="entry name" value="LONG-CHAIN-FATTY-ACID--COA LIGASE"/>
    <property type="match status" value="1"/>
</dbReference>
<dbReference type="InterPro" id="IPR020845">
    <property type="entry name" value="AMP-binding_CS"/>
</dbReference>
<dbReference type="CDD" id="cd05936">
    <property type="entry name" value="FC-FACS_FadD_like"/>
    <property type="match status" value="1"/>
</dbReference>
<feature type="domain" description="AMP-dependent synthetase/ligase" evidence="3">
    <location>
        <begin position="10"/>
        <end position="335"/>
    </location>
</feature>
<dbReference type="InterPro" id="IPR045851">
    <property type="entry name" value="AMP-bd_C_sf"/>
</dbReference>
<protein>
    <submittedName>
        <fullName evidence="5">AMP-dependent synthetase</fullName>
    </submittedName>
</protein>
<accession>A0A8J3VKF5</accession>
<reference evidence="5" key="1">
    <citation type="submission" date="2021-01" db="EMBL/GenBank/DDBJ databases">
        <title>Whole genome shotgun sequence of Rhizocola hellebori NBRC 109834.</title>
        <authorList>
            <person name="Komaki H."/>
            <person name="Tamura T."/>
        </authorList>
    </citation>
    <scope>NUCLEOTIDE SEQUENCE</scope>
    <source>
        <strain evidence="5">NBRC 109834</strain>
    </source>
</reference>
<dbReference type="FunFam" id="3.30.300.30:FF:000008">
    <property type="entry name" value="2,3-dihydroxybenzoate-AMP ligase"/>
    <property type="match status" value="1"/>
</dbReference>
<dbReference type="EMBL" id="BONY01000094">
    <property type="protein sequence ID" value="GIH10419.1"/>
    <property type="molecule type" value="Genomic_DNA"/>
</dbReference>
<evidence type="ECO:0000256" key="2">
    <source>
        <dbReference type="ARBA" id="ARBA00022598"/>
    </source>
</evidence>
<dbReference type="PANTHER" id="PTHR43767:SF12">
    <property type="entry name" value="AMP-DEPENDENT SYNTHETASE AND LIGASE"/>
    <property type="match status" value="1"/>
</dbReference>
<name>A0A8J3VKF5_9ACTN</name>
<dbReference type="Proteomes" id="UP000612899">
    <property type="component" value="Unassembled WGS sequence"/>
</dbReference>
<dbReference type="InterPro" id="IPR042099">
    <property type="entry name" value="ANL_N_sf"/>
</dbReference>
<evidence type="ECO:0000256" key="1">
    <source>
        <dbReference type="ARBA" id="ARBA00006432"/>
    </source>
</evidence>
<dbReference type="GO" id="GO:0016877">
    <property type="term" value="F:ligase activity, forming carbon-sulfur bonds"/>
    <property type="evidence" value="ECO:0007669"/>
    <property type="project" value="UniProtKB-ARBA"/>
</dbReference>